<keyword evidence="4 7" id="KW-1133">Transmembrane helix</keyword>
<keyword evidence="5 7" id="KW-0472">Membrane</keyword>
<feature type="transmembrane region" description="Helical" evidence="7">
    <location>
        <begin position="298"/>
        <end position="316"/>
    </location>
</feature>
<evidence type="ECO:0000256" key="2">
    <source>
        <dbReference type="ARBA" id="ARBA00022475"/>
    </source>
</evidence>
<evidence type="ECO:0000256" key="6">
    <source>
        <dbReference type="ARBA" id="ARBA00038076"/>
    </source>
</evidence>
<dbReference type="EMBL" id="BORP01000003">
    <property type="protein sequence ID" value="GIO27458.1"/>
    <property type="molecule type" value="Genomic_DNA"/>
</dbReference>
<feature type="domain" description="ABC3 transporter permease C-terminal" evidence="8">
    <location>
        <begin position="701"/>
        <end position="803"/>
    </location>
</feature>
<dbReference type="PANTHER" id="PTHR30572:SF4">
    <property type="entry name" value="ABC TRANSPORTER PERMEASE YTRF"/>
    <property type="match status" value="1"/>
</dbReference>
<proteinExistence type="inferred from homology"/>
<dbReference type="GO" id="GO:0022857">
    <property type="term" value="F:transmembrane transporter activity"/>
    <property type="evidence" value="ECO:0007669"/>
    <property type="project" value="TreeGrafter"/>
</dbReference>
<comment type="subcellular location">
    <subcellularLocation>
        <location evidence="1">Cell membrane</location>
        <topology evidence="1">Multi-pass membrane protein</topology>
    </subcellularLocation>
</comment>
<evidence type="ECO:0000256" key="4">
    <source>
        <dbReference type="ARBA" id="ARBA00022989"/>
    </source>
</evidence>
<keyword evidence="10" id="KW-1185">Reference proteome</keyword>
<feature type="transmembrane region" description="Helical" evidence="7">
    <location>
        <begin position="248"/>
        <end position="269"/>
    </location>
</feature>
<evidence type="ECO:0000256" key="7">
    <source>
        <dbReference type="SAM" id="Phobius"/>
    </source>
</evidence>
<dbReference type="InterPro" id="IPR050250">
    <property type="entry name" value="Macrolide_Exporter_MacB"/>
</dbReference>
<evidence type="ECO:0000259" key="8">
    <source>
        <dbReference type="Pfam" id="PF02687"/>
    </source>
</evidence>
<feature type="transmembrane region" description="Helical" evidence="7">
    <location>
        <begin position="772"/>
        <end position="801"/>
    </location>
</feature>
<protein>
    <submittedName>
        <fullName evidence="9">ABC transporter permease</fullName>
    </submittedName>
</protein>
<evidence type="ECO:0000256" key="3">
    <source>
        <dbReference type="ARBA" id="ARBA00022692"/>
    </source>
</evidence>
<dbReference type="AlphaFoldDB" id="A0A919X9R5"/>
<comment type="caution">
    <text evidence="9">The sequence shown here is derived from an EMBL/GenBank/DDBJ whole genome shotgun (WGS) entry which is preliminary data.</text>
</comment>
<dbReference type="GO" id="GO:0005886">
    <property type="term" value="C:plasma membrane"/>
    <property type="evidence" value="ECO:0007669"/>
    <property type="project" value="UniProtKB-SubCell"/>
</dbReference>
<dbReference type="RefSeq" id="WP_212920928.1">
    <property type="nucleotide sequence ID" value="NZ_BORP01000003.1"/>
</dbReference>
<evidence type="ECO:0000256" key="5">
    <source>
        <dbReference type="ARBA" id="ARBA00023136"/>
    </source>
</evidence>
<keyword evidence="3 7" id="KW-0812">Transmembrane</keyword>
<organism evidence="9 10">
    <name type="scientific">Ornithinibacillus bavariensis</name>
    <dbReference type="NCBI Taxonomy" id="545502"/>
    <lineage>
        <taxon>Bacteria</taxon>
        <taxon>Bacillati</taxon>
        <taxon>Bacillota</taxon>
        <taxon>Bacilli</taxon>
        <taxon>Bacillales</taxon>
        <taxon>Bacillaceae</taxon>
        <taxon>Ornithinibacillus</taxon>
    </lineage>
</organism>
<evidence type="ECO:0000313" key="9">
    <source>
        <dbReference type="EMBL" id="GIO27458.1"/>
    </source>
</evidence>
<dbReference type="Proteomes" id="UP000676917">
    <property type="component" value="Unassembled WGS sequence"/>
</dbReference>
<dbReference type="Pfam" id="PF02687">
    <property type="entry name" value="FtsX"/>
    <property type="match status" value="1"/>
</dbReference>
<feature type="transmembrane region" description="Helical" evidence="7">
    <location>
        <begin position="410"/>
        <end position="429"/>
    </location>
</feature>
<sequence length="814" mass="94384">MFKLSYKLLISRKKWFFLMLTSLVIILASITSISTASESIKMSIKEQAYNEYGQHSVVVLNSNDTKNSIANNSDVKKIGEIKLFGTAELPNGHIGTVGEMDNHAIDIGKITLIEGSLPKEKNEVAIESTYLSLIDSTWRINEKRALKINGTITEYVLTGIVENYSARWTVPYDVQKGINDFPNIFIPIKNDKDVKYRNYLIQLKGNYGSIDKMHKKSSEFLESYSGYFNQRLFYNGLANYKHITILSIIFQVVILLATFLCMYCLLYFFNTTQNRKLAILKAIGSTNLNLLKINISQILYLLFWGVLVSLPFQYFLHVWIIQNTFNISNLKVSNALYVFIIVILWTSVIFGVTFISSYLSINRLKKNSINEMLKDLQYKKKKSTKLSIKSNEFTINKILHQLQTYPKHSVLLVSIITLSILTLSVSIFVEKESSGIWDTEIDYYLNSQEVYASKEIDNLTVLFQEGLTFSLNEVKQVEDKSGIKYVEKTPFMIDVHPMIQENLVTPSIQEWINQNGINNHTYEHGYLIPNVRYVLLNKKEFMQLYPNLNYEDLLNKVILYNPIHSVSNEGKLNGEKITFVQKKRDISGYLTNQWEFEILAMNNTPFVLRYDSLQIEYSEFTVVIAEETAVEKKMFPGFNELSIYLKDEINNKETVEIQSKLDKLIAIRPGSLYQNISNVIEKDRRISYFVGHLGKLTYSTSVLLSILSIVVLVFSKYKIMRKEWGIYLSLGMKKKELYQLLFFEMVLYLILGTIAALVLFSLTQFLDNIYPYFYYLQYFILTILIVLLWITIGWFIVVRLVKHQSIYSLIREEE</sequence>
<accession>A0A919X9R5</accession>
<evidence type="ECO:0000256" key="1">
    <source>
        <dbReference type="ARBA" id="ARBA00004651"/>
    </source>
</evidence>
<feature type="transmembrane region" description="Helical" evidence="7">
    <location>
        <begin position="737"/>
        <end position="760"/>
    </location>
</feature>
<name>A0A919X9R5_9BACI</name>
<comment type="similarity">
    <text evidence="6">Belongs to the ABC-4 integral membrane protein family.</text>
</comment>
<reference evidence="9" key="1">
    <citation type="submission" date="2021-03" db="EMBL/GenBank/DDBJ databases">
        <title>Antimicrobial resistance genes in bacteria isolated from Japanese honey, and their potential for conferring macrolide and lincosamide resistance in the American foulbrood pathogen Paenibacillus larvae.</title>
        <authorList>
            <person name="Okamoto M."/>
            <person name="Kumagai M."/>
            <person name="Kanamori H."/>
            <person name="Takamatsu D."/>
        </authorList>
    </citation>
    <scope>NUCLEOTIDE SEQUENCE</scope>
    <source>
        <strain evidence="9">J43TS3</strain>
    </source>
</reference>
<dbReference type="PANTHER" id="PTHR30572">
    <property type="entry name" value="MEMBRANE COMPONENT OF TRANSPORTER-RELATED"/>
    <property type="match status" value="1"/>
</dbReference>
<gene>
    <name evidence="9" type="ORF">J43TS3_20690</name>
</gene>
<dbReference type="InterPro" id="IPR003838">
    <property type="entry name" value="ABC3_permease_C"/>
</dbReference>
<feature type="transmembrane region" description="Helical" evidence="7">
    <location>
        <begin position="336"/>
        <end position="359"/>
    </location>
</feature>
<evidence type="ECO:0000313" key="10">
    <source>
        <dbReference type="Proteomes" id="UP000676917"/>
    </source>
</evidence>
<feature type="transmembrane region" description="Helical" evidence="7">
    <location>
        <begin position="696"/>
        <end position="717"/>
    </location>
</feature>
<keyword evidence="2" id="KW-1003">Cell membrane</keyword>